<dbReference type="PANTHER" id="PTHR19328:SF75">
    <property type="entry name" value="ALDOSE SUGAR DEHYDROGENASE YLII"/>
    <property type="match status" value="1"/>
</dbReference>
<protein>
    <submittedName>
        <fullName evidence="2">Dehydrogenase</fullName>
    </submittedName>
</protein>
<sequence length="347" mass="37187">MQEIGTFDEPWALAFVPGTETLMMTLRVGTLIGIDTATGNRISVSGVPEVDYGGQGGLGDVAFLPSESGDDIDGRTIYLSYAEAGDRDTRGAAAGRGTLSCSAPTTCKIENFNVFWRQPKVSGRGHYSHRFAFSPDGEYLFISSGDRQKMDPAQDTSNVLGTVVRLLPDGTPAPGNPLADESGDPAIWSWGHRNLLGLAFDASGQLWNIEHGPKGGDELNKVEAGKNYGWPVVSNGVHYDGAAIPDHATRPEFAPPAISWSPVIAPGDMLFYSGKMFPSLTGHLLVPGLSIESLVDIAMEGDTPHEAARYSFDRRLRAIEEGPDGAIWIAEDKSGARLWKLTPRAAD</sequence>
<feature type="domain" description="Glucose/Sorbosone dehydrogenase" evidence="1">
    <location>
        <begin position="7"/>
        <end position="339"/>
    </location>
</feature>
<dbReference type="EMBL" id="BMIO01000001">
    <property type="protein sequence ID" value="GGD31198.1"/>
    <property type="molecule type" value="Genomic_DNA"/>
</dbReference>
<dbReference type="InterPro" id="IPR012938">
    <property type="entry name" value="Glc/Sorbosone_DH"/>
</dbReference>
<dbReference type="Pfam" id="PF07995">
    <property type="entry name" value="GSDH"/>
    <property type="match status" value="1"/>
</dbReference>
<evidence type="ECO:0000259" key="1">
    <source>
        <dbReference type="Pfam" id="PF07995"/>
    </source>
</evidence>
<comment type="caution">
    <text evidence="2">The sequence shown here is derived from an EMBL/GenBank/DDBJ whole genome shotgun (WGS) entry which is preliminary data.</text>
</comment>
<gene>
    <name evidence="2" type="primary">yliI</name>
    <name evidence="2" type="ORF">GCM10010989_01630</name>
</gene>
<keyword evidence="3" id="KW-1185">Reference proteome</keyword>
<dbReference type="InterPro" id="IPR011042">
    <property type="entry name" value="6-blade_b-propeller_TolB-like"/>
</dbReference>
<dbReference type="Proteomes" id="UP000598997">
    <property type="component" value="Unassembled WGS sequence"/>
</dbReference>
<dbReference type="InterPro" id="IPR011041">
    <property type="entry name" value="Quinoprot_gluc/sorb_DH_b-prop"/>
</dbReference>
<evidence type="ECO:0000313" key="3">
    <source>
        <dbReference type="Proteomes" id="UP000598997"/>
    </source>
</evidence>
<evidence type="ECO:0000313" key="2">
    <source>
        <dbReference type="EMBL" id="GGD31198.1"/>
    </source>
</evidence>
<reference evidence="2 3" key="1">
    <citation type="journal article" date="2014" name="Int. J. Syst. Evol. Microbiol.">
        <title>Complete genome sequence of Corynebacterium casei LMG S-19264T (=DSM 44701T), isolated from a smear-ripened cheese.</title>
        <authorList>
            <consortium name="US DOE Joint Genome Institute (JGI-PGF)"/>
            <person name="Walter F."/>
            <person name="Albersmeier A."/>
            <person name="Kalinowski J."/>
            <person name="Ruckert C."/>
        </authorList>
    </citation>
    <scope>NUCLEOTIDE SEQUENCE [LARGE SCALE GENOMIC DNA]</scope>
    <source>
        <strain evidence="2 3">CGMCC 1.15358</strain>
    </source>
</reference>
<organism evidence="2 3">
    <name type="scientific">Croceicoccus pelagius</name>
    <dbReference type="NCBI Taxonomy" id="1703341"/>
    <lineage>
        <taxon>Bacteria</taxon>
        <taxon>Pseudomonadati</taxon>
        <taxon>Pseudomonadota</taxon>
        <taxon>Alphaproteobacteria</taxon>
        <taxon>Sphingomonadales</taxon>
        <taxon>Erythrobacteraceae</taxon>
        <taxon>Croceicoccus</taxon>
    </lineage>
</organism>
<dbReference type="PANTHER" id="PTHR19328">
    <property type="entry name" value="HEDGEHOG-INTERACTING PROTEIN"/>
    <property type="match status" value="1"/>
</dbReference>
<dbReference type="AlphaFoldDB" id="A0A917DDH9"/>
<accession>A0A917DDH9</accession>
<proteinExistence type="predicted"/>
<dbReference type="Gene3D" id="2.120.10.30">
    <property type="entry name" value="TolB, C-terminal domain"/>
    <property type="match status" value="1"/>
</dbReference>
<dbReference type="SUPFAM" id="SSF50952">
    <property type="entry name" value="Soluble quinoprotein glucose dehydrogenase"/>
    <property type="match status" value="1"/>
</dbReference>
<name>A0A917DDH9_9SPHN</name>